<dbReference type="AlphaFoldDB" id="A0A4R8RUN8"/>
<evidence type="ECO:0000256" key="1">
    <source>
        <dbReference type="SAM" id="MobiDB-lite"/>
    </source>
</evidence>
<feature type="region of interest" description="Disordered" evidence="1">
    <location>
        <begin position="1"/>
        <end position="36"/>
    </location>
</feature>
<keyword evidence="3" id="KW-1185">Reference proteome</keyword>
<evidence type="ECO:0000313" key="2">
    <source>
        <dbReference type="EMBL" id="TDZ74551.1"/>
    </source>
</evidence>
<evidence type="ECO:0000313" key="3">
    <source>
        <dbReference type="Proteomes" id="UP000295703"/>
    </source>
</evidence>
<dbReference type="EMBL" id="RYZW01000003">
    <property type="protein sequence ID" value="TDZ74551.1"/>
    <property type="molecule type" value="Genomic_DNA"/>
</dbReference>
<feature type="compositionally biased region" description="Low complexity" evidence="1">
    <location>
        <begin position="13"/>
        <end position="22"/>
    </location>
</feature>
<protein>
    <submittedName>
        <fullName evidence="2">Uncharacterized protein</fullName>
    </submittedName>
</protein>
<reference evidence="2 3" key="1">
    <citation type="submission" date="2018-12" db="EMBL/GenBank/DDBJ databases">
        <title>Genome sequence and assembly of Colletotrichum trifolii.</title>
        <authorList>
            <person name="Gan P."/>
            <person name="Shirasu K."/>
        </authorList>
    </citation>
    <scope>NUCLEOTIDE SEQUENCE [LARGE SCALE GENOMIC DNA]</scope>
    <source>
        <strain evidence="2 3">543-2</strain>
    </source>
</reference>
<gene>
    <name evidence="2" type="ORF">CTRI78_v000588</name>
</gene>
<organism evidence="2 3">
    <name type="scientific">Colletotrichum trifolii</name>
    <dbReference type="NCBI Taxonomy" id="5466"/>
    <lineage>
        <taxon>Eukaryota</taxon>
        <taxon>Fungi</taxon>
        <taxon>Dikarya</taxon>
        <taxon>Ascomycota</taxon>
        <taxon>Pezizomycotina</taxon>
        <taxon>Sordariomycetes</taxon>
        <taxon>Hypocreomycetidae</taxon>
        <taxon>Glomerellales</taxon>
        <taxon>Glomerellaceae</taxon>
        <taxon>Colletotrichum</taxon>
        <taxon>Colletotrichum orbiculare species complex</taxon>
    </lineage>
</organism>
<proteinExistence type="predicted"/>
<dbReference type="Proteomes" id="UP000295703">
    <property type="component" value="Unassembled WGS sequence"/>
</dbReference>
<sequence>MGPAELATGSRGISSNSNSISISHRDREPHPRYGTTVQCSPMMLWRKGTSHAERGPPSQHWRLLIGESSSKAPPYRRDLAAIMAAHRYRYRLAGVAA</sequence>
<accession>A0A4R8RUN8</accession>
<name>A0A4R8RUN8_COLTR</name>
<comment type="caution">
    <text evidence="2">The sequence shown here is derived from an EMBL/GenBank/DDBJ whole genome shotgun (WGS) entry which is preliminary data.</text>
</comment>